<feature type="compositionally biased region" description="Low complexity" evidence="1">
    <location>
        <begin position="94"/>
        <end position="108"/>
    </location>
</feature>
<protein>
    <submittedName>
        <fullName evidence="2">Uncharacterized protein</fullName>
    </submittedName>
</protein>
<feature type="region of interest" description="Disordered" evidence="1">
    <location>
        <begin position="24"/>
        <end position="131"/>
    </location>
</feature>
<evidence type="ECO:0000313" key="3">
    <source>
        <dbReference type="Proteomes" id="UP001314169"/>
    </source>
</evidence>
<dbReference type="EMBL" id="OY882871">
    <property type="protein sequence ID" value="CAK6435999.1"/>
    <property type="molecule type" value="Genomic_DNA"/>
</dbReference>
<accession>A0ABN9ZH85</accession>
<dbReference type="Proteomes" id="UP001314169">
    <property type="component" value="Chromosome 14"/>
</dbReference>
<organism evidence="2 3">
    <name type="scientific">Pipistrellus nathusii</name>
    <name type="common">Nathusius' pipistrelle</name>
    <dbReference type="NCBI Taxonomy" id="59473"/>
    <lineage>
        <taxon>Eukaryota</taxon>
        <taxon>Metazoa</taxon>
        <taxon>Chordata</taxon>
        <taxon>Craniata</taxon>
        <taxon>Vertebrata</taxon>
        <taxon>Euteleostomi</taxon>
        <taxon>Mammalia</taxon>
        <taxon>Eutheria</taxon>
        <taxon>Laurasiatheria</taxon>
        <taxon>Chiroptera</taxon>
        <taxon>Yangochiroptera</taxon>
        <taxon>Vespertilionidae</taxon>
        <taxon>Pipistrellus</taxon>
    </lineage>
</organism>
<evidence type="ECO:0000256" key="1">
    <source>
        <dbReference type="SAM" id="MobiDB-lite"/>
    </source>
</evidence>
<proteinExistence type="predicted"/>
<feature type="compositionally biased region" description="Acidic residues" evidence="1">
    <location>
        <begin position="112"/>
        <end position="122"/>
    </location>
</feature>
<sequence>MTARRAAGSGLDVVLVALGFIWLRGPAPPPLRSRSVRGRPPSFRPRPAAPRRPLCAPVSPPPAVGSRARARGDHVLTEGARRRRGGRRRGAGLGSPPRAARGAAAGLRGSDGEEEPELEEEPPPPPASCLT</sequence>
<feature type="compositionally biased region" description="Basic residues" evidence="1">
    <location>
        <begin position="81"/>
        <end position="90"/>
    </location>
</feature>
<gene>
    <name evidence="2" type="ORF">MPIPNATIZW_LOCUS4305</name>
</gene>
<keyword evidence="3" id="KW-1185">Reference proteome</keyword>
<reference evidence="2" key="1">
    <citation type="submission" date="2023-12" db="EMBL/GenBank/DDBJ databases">
        <authorList>
            <person name="Brown T."/>
        </authorList>
    </citation>
    <scope>NUCLEOTIDE SEQUENCE</scope>
</reference>
<feature type="compositionally biased region" description="Basic and acidic residues" evidence="1">
    <location>
        <begin position="70"/>
        <end position="80"/>
    </location>
</feature>
<name>A0ABN9ZH85_PIPNA</name>
<evidence type="ECO:0000313" key="2">
    <source>
        <dbReference type="EMBL" id="CAK6435999.1"/>
    </source>
</evidence>